<dbReference type="RefSeq" id="WP_154937789.1">
    <property type="nucleotide sequence ID" value="NZ_VIXA01000001.1"/>
</dbReference>
<dbReference type="Proteomes" id="UP000319927">
    <property type="component" value="Unassembled WGS sequence"/>
</dbReference>
<evidence type="ECO:0000313" key="1">
    <source>
        <dbReference type="EMBL" id="TWG28512.1"/>
    </source>
</evidence>
<keyword evidence="2" id="KW-1185">Reference proteome</keyword>
<accession>A0A561WXA2</accession>
<dbReference type="OrthoDB" id="3398915at2"/>
<reference evidence="1 2" key="1">
    <citation type="submission" date="2019-06" db="EMBL/GenBank/DDBJ databases">
        <title>Sequencing the genomes of 1000 actinobacteria strains.</title>
        <authorList>
            <person name="Klenk H.-P."/>
        </authorList>
    </citation>
    <scope>NUCLEOTIDE SEQUENCE [LARGE SCALE GENOMIC DNA]</scope>
    <source>
        <strain evidence="1 2">DSM 102131</strain>
    </source>
</reference>
<comment type="caution">
    <text evidence="1">The sequence shown here is derived from an EMBL/GenBank/DDBJ whole genome shotgun (WGS) entry which is preliminary data.</text>
</comment>
<dbReference type="EMBL" id="VIXA01000001">
    <property type="protein sequence ID" value="TWG28512.1"/>
    <property type="molecule type" value="Genomic_DNA"/>
</dbReference>
<organism evidence="1 2">
    <name type="scientific">Micromonospora palomenae</name>
    <dbReference type="NCBI Taxonomy" id="1461247"/>
    <lineage>
        <taxon>Bacteria</taxon>
        <taxon>Bacillati</taxon>
        <taxon>Actinomycetota</taxon>
        <taxon>Actinomycetes</taxon>
        <taxon>Micromonosporales</taxon>
        <taxon>Micromonosporaceae</taxon>
        <taxon>Micromonospora</taxon>
    </lineage>
</organism>
<dbReference type="AlphaFoldDB" id="A0A561WXA2"/>
<gene>
    <name evidence="1" type="ORF">FHX75_111664</name>
</gene>
<name>A0A561WXA2_9ACTN</name>
<protein>
    <submittedName>
        <fullName evidence="1">Uncharacterized protein</fullName>
    </submittedName>
</protein>
<evidence type="ECO:0000313" key="2">
    <source>
        <dbReference type="Proteomes" id="UP000319927"/>
    </source>
</evidence>
<sequence>MGWWRDRWRRRKAPENVVELLTSTGPFRVAGEQVELGDRETVRRWLRELDPDLGQQVFVHRPWGTVAAVSDHRDPVAVVMSDAEGRPWAAYVPGADHREHLTPEQVESVMLAALTSDGPPAGPDWRRLD</sequence>
<proteinExistence type="predicted"/>